<evidence type="ECO:0000313" key="1">
    <source>
        <dbReference type="EMBL" id="KWV70293.1"/>
    </source>
</evidence>
<accession>A0A109KJC6</accession>
<dbReference type="PATRIC" id="fig|294.192.peg.2351"/>
<evidence type="ECO:0000313" key="5">
    <source>
        <dbReference type="Proteomes" id="UP000063434"/>
    </source>
</evidence>
<evidence type="ECO:0000313" key="3">
    <source>
        <dbReference type="EMBL" id="PRW84756.1"/>
    </source>
</evidence>
<dbReference type="EMBL" id="PVUH01000028">
    <property type="protein sequence ID" value="PRW84756.1"/>
    <property type="molecule type" value="Genomic_DNA"/>
</dbReference>
<dbReference type="Proteomes" id="UP000239731">
    <property type="component" value="Unassembled WGS sequence"/>
</dbReference>
<dbReference type="AlphaFoldDB" id="A0A109KJC6"/>
<dbReference type="Pfam" id="PF21852">
    <property type="entry name" value="DUF6911"/>
    <property type="match status" value="1"/>
</dbReference>
<gene>
    <name evidence="3" type="ORF">C7A10_28285</name>
    <name evidence="1" type="ORF">PFL603g_04964</name>
    <name evidence="2" type="ORF">PFLmoz3_04765</name>
</gene>
<comment type="caution">
    <text evidence="1">The sequence shown here is derived from an EMBL/GenBank/DDBJ whole genome shotgun (WGS) entry which is preliminary data.</text>
</comment>
<name>A0A109KJC6_PSEFL</name>
<evidence type="ECO:0000313" key="2">
    <source>
        <dbReference type="EMBL" id="KWV85521.1"/>
    </source>
</evidence>
<dbReference type="EMBL" id="LCYA01000128">
    <property type="protein sequence ID" value="KWV85521.1"/>
    <property type="molecule type" value="Genomic_DNA"/>
</dbReference>
<dbReference type="EMBL" id="LCYC01000062">
    <property type="protein sequence ID" value="KWV70293.1"/>
    <property type="molecule type" value="Genomic_DNA"/>
</dbReference>
<reference evidence="3 6" key="2">
    <citation type="submission" date="2018-03" db="EMBL/GenBank/DDBJ databases">
        <title>Blue discolouration in mozzarella cheese caused by Pseudomonas fluorescens.</title>
        <authorList>
            <person name="Chiesa F."/>
            <person name="Dalmasso A."/>
            <person name="Lomonaco S."/>
        </authorList>
    </citation>
    <scope>NUCLEOTIDE SEQUENCE [LARGE SCALE GENOMIC DNA]</scope>
    <source>
        <strain evidence="3 6">11293</strain>
    </source>
</reference>
<protein>
    <submittedName>
        <fullName evidence="1">Uncharacterized protein</fullName>
    </submittedName>
</protein>
<evidence type="ECO:0000313" key="6">
    <source>
        <dbReference type="Proteomes" id="UP000239731"/>
    </source>
</evidence>
<dbReference type="InterPro" id="IPR054205">
    <property type="entry name" value="DUF6911"/>
</dbReference>
<dbReference type="Proteomes" id="UP000063434">
    <property type="component" value="Unassembled WGS sequence"/>
</dbReference>
<dbReference type="Proteomes" id="UP000061348">
    <property type="component" value="Unassembled WGS sequence"/>
</dbReference>
<proteinExistence type="predicted"/>
<organism evidence="1 5">
    <name type="scientific">Pseudomonas fluorescens</name>
    <dbReference type="NCBI Taxonomy" id="294"/>
    <lineage>
        <taxon>Bacteria</taxon>
        <taxon>Pseudomonadati</taxon>
        <taxon>Pseudomonadota</taxon>
        <taxon>Gammaproteobacteria</taxon>
        <taxon>Pseudomonadales</taxon>
        <taxon>Pseudomonadaceae</taxon>
        <taxon>Pseudomonas</taxon>
    </lineage>
</organism>
<reference evidence="4 5" key="1">
    <citation type="submission" date="2015-05" db="EMBL/GenBank/DDBJ databases">
        <title>A genomic and transcriptomic approach to investigate the blue pigment phenotype in Pseudomonas fluorescens.</title>
        <authorList>
            <person name="Andreani N.A."/>
            <person name="Cardazzo B."/>
        </authorList>
    </citation>
    <scope>NUCLEOTIDE SEQUENCE [LARGE SCALE GENOMIC DNA]</scope>
    <source>
        <strain evidence="2 4">Ps_22</strain>
        <strain evidence="1 5">Ps_40</strain>
    </source>
</reference>
<dbReference type="GeneID" id="86984120"/>
<evidence type="ECO:0000313" key="4">
    <source>
        <dbReference type="Proteomes" id="UP000061348"/>
    </source>
</evidence>
<sequence>MIIGGYTLNPEHGRLQIPLVRQPSLEDVKSIISKYRKFDGVASLSISPTPEYGPYEINLYADSGNYLLMLNQYLEDGEHVVRTLNNTSMGTSSVEILGDYYPASFITRDIGVVTSCFQEFLNFGDVSSFVLSA</sequence>
<dbReference type="RefSeq" id="WP_054896839.1">
    <property type="nucleotide sequence ID" value="NZ_JRXU01000001.1"/>
</dbReference>